<dbReference type="SUPFAM" id="SSF48403">
    <property type="entry name" value="Ankyrin repeat"/>
    <property type="match status" value="1"/>
</dbReference>
<dbReference type="KEGG" id="vg:80525932"/>
<name>A0A3S8UWS2_9VIRU</name>
<proteinExistence type="predicted"/>
<dbReference type="RefSeq" id="YP_010788637.1">
    <property type="nucleotide sequence ID" value="NC_075367.1"/>
</dbReference>
<protein>
    <submittedName>
        <fullName evidence="1">Putative ankyrin repeat protein</fullName>
    </submittedName>
</protein>
<organism evidence="1">
    <name type="scientific">Megavirus baoshan</name>
    <dbReference type="NCBI Taxonomy" id="2496520"/>
    <lineage>
        <taxon>Viruses</taxon>
        <taxon>Varidnaviria</taxon>
        <taxon>Bamfordvirae</taxon>
        <taxon>Nucleocytoviricota</taxon>
        <taxon>Megaviricetes</taxon>
        <taxon>Imitervirales</taxon>
        <taxon>Mimiviridae</taxon>
        <taxon>Megamimivirinae</taxon>
        <taxon>Megavirus</taxon>
        <taxon>Megavirus baoshanense</taxon>
    </lineage>
</organism>
<accession>A0A3S8UWS2</accession>
<dbReference type="InterPro" id="IPR036770">
    <property type="entry name" value="Ankyrin_rpt-contain_sf"/>
</dbReference>
<dbReference type="EMBL" id="MH046811">
    <property type="protein sequence ID" value="AZL89147.1"/>
    <property type="molecule type" value="Genomic_DNA"/>
</dbReference>
<dbReference type="InterPro" id="IPR002110">
    <property type="entry name" value="Ankyrin_rpt"/>
</dbReference>
<dbReference type="SMART" id="SM00248">
    <property type="entry name" value="ANK"/>
    <property type="match status" value="4"/>
</dbReference>
<dbReference type="GeneID" id="80525932"/>
<evidence type="ECO:0000313" key="1">
    <source>
        <dbReference type="EMBL" id="AZL89147.1"/>
    </source>
</evidence>
<dbReference type="Gene3D" id="1.25.40.20">
    <property type="entry name" value="Ankyrin repeat-containing domain"/>
    <property type="match status" value="1"/>
</dbReference>
<reference evidence="1" key="1">
    <citation type="submission" date="2018-03" db="EMBL/GenBank/DDBJ databases">
        <title>Draft genome sequences of Megaviruse, new member of the family Mimiviridae isolated from water in Shanghai, China.</title>
        <authorList>
            <person name="Xia Y."/>
        </authorList>
    </citation>
    <scope>NUCLEOTIDE SEQUENCE</scope>
    <source>
        <strain evidence="1">SH</strain>
    </source>
</reference>
<sequence length="323" mass="37551">MTSRDKYYDFIGEIESERNDIYNVLKYIDDIMNNISCISKKNFPEDFFSVEKFMNSDNESRTYILKYAVKYLYLDEFFNLITYHKFETCSEVNIYLLLLVHNIKTYTKINKKLVYQTIELLIELGCDISYRDHLVTILASGSHNFILQLILEHGGDASTLDNMPICYAVNNHSIDNVMLLMEYGADIHTHNNHIFRYSLYIDNIDLINYCIDIGIDVNINNSIAIKYSIYNSSEIFDTLINHGADINCIDGNDIYHIVHNKDILLLKKLSDLGVRMDQMNSVCDNMNKNKNNDNNSDCDIFQLLKNNGVFDKNIIFALYNKGD</sequence>